<dbReference type="InterPro" id="IPR050526">
    <property type="entry name" value="Rubredoxin_ET"/>
</dbReference>
<evidence type="ECO:0000259" key="7">
    <source>
        <dbReference type="PROSITE" id="PS50903"/>
    </source>
</evidence>
<dbReference type="PANTHER" id="PTHR47627">
    <property type="entry name" value="RUBREDOXIN"/>
    <property type="match status" value="1"/>
</dbReference>
<dbReference type="PROSITE" id="PS50903">
    <property type="entry name" value="RUBREDOXIN_LIKE"/>
    <property type="match status" value="1"/>
</dbReference>
<dbReference type="InterPro" id="IPR024935">
    <property type="entry name" value="Rubredoxin_dom"/>
</dbReference>
<keyword evidence="5 6" id="KW-0408">Iron</keyword>
<organism evidence="8 9">
    <name type="scientific">Ideonella alba</name>
    <dbReference type="NCBI Taxonomy" id="2824118"/>
    <lineage>
        <taxon>Bacteria</taxon>
        <taxon>Pseudomonadati</taxon>
        <taxon>Pseudomonadota</taxon>
        <taxon>Betaproteobacteria</taxon>
        <taxon>Burkholderiales</taxon>
        <taxon>Sphaerotilaceae</taxon>
        <taxon>Ideonella</taxon>
    </lineage>
</organism>
<evidence type="ECO:0000256" key="6">
    <source>
        <dbReference type="RuleBase" id="RU003820"/>
    </source>
</evidence>
<comment type="similarity">
    <text evidence="6">Belongs to the rubredoxin family.</text>
</comment>
<reference evidence="8 9" key="1">
    <citation type="submission" date="2021-04" db="EMBL/GenBank/DDBJ databases">
        <title>The genome sequence of Ideonella sp. 3Y2.</title>
        <authorList>
            <person name="Liu Y."/>
        </authorList>
    </citation>
    <scope>NUCLEOTIDE SEQUENCE [LARGE SCALE GENOMIC DNA]</scope>
    <source>
        <strain evidence="8 9">3Y2</strain>
    </source>
</reference>
<feature type="domain" description="Rubredoxin-like" evidence="7">
    <location>
        <begin position="17"/>
        <end position="68"/>
    </location>
</feature>
<dbReference type="GO" id="GO:0043448">
    <property type="term" value="P:alkane catabolic process"/>
    <property type="evidence" value="ECO:0007669"/>
    <property type="project" value="TreeGrafter"/>
</dbReference>
<name>A0A940YKW6_9BURK</name>
<dbReference type="AlphaFoldDB" id="A0A940YKW6"/>
<dbReference type="PANTHER" id="PTHR47627:SF1">
    <property type="entry name" value="RUBREDOXIN-1-RELATED"/>
    <property type="match status" value="1"/>
</dbReference>
<dbReference type="GO" id="GO:0005506">
    <property type="term" value="F:iron ion binding"/>
    <property type="evidence" value="ECO:0007669"/>
    <property type="project" value="UniProtKB-UniRule"/>
</dbReference>
<evidence type="ECO:0000256" key="5">
    <source>
        <dbReference type="ARBA" id="ARBA00023004"/>
    </source>
</evidence>
<comment type="caution">
    <text evidence="8">The sequence shown here is derived from an EMBL/GenBank/DDBJ whole genome shotgun (WGS) entry which is preliminary data.</text>
</comment>
<dbReference type="PROSITE" id="PS00202">
    <property type="entry name" value="RUBREDOXIN"/>
    <property type="match status" value="1"/>
</dbReference>
<dbReference type="EMBL" id="JAGQDD010000010">
    <property type="protein sequence ID" value="MBQ0931694.1"/>
    <property type="molecule type" value="Genomic_DNA"/>
</dbReference>
<dbReference type="SUPFAM" id="SSF57802">
    <property type="entry name" value="Rubredoxin-like"/>
    <property type="match status" value="1"/>
</dbReference>
<dbReference type="GO" id="GO:0009055">
    <property type="term" value="F:electron transfer activity"/>
    <property type="evidence" value="ECO:0007669"/>
    <property type="project" value="TreeGrafter"/>
</dbReference>
<keyword evidence="9" id="KW-1185">Reference proteome</keyword>
<dbReference type="Gene3D" id="2.20.28.10">
    <property type="match status" value="1"/>
</dbReference>
<comment type="cofactor">
    <cofactor evidence="1 6">
        <name>Fe(3+)</name>
        <dbReference type="ChEBI" id="CHEBI:29034"/>
    </cofactor>
</comment>
<dbReference type="Proteomes" id="UP000676246">
    <property type="component" value="Unassembled WGS sequence"/>
</dbReference>
<dbReference type="Pfam" id="PF00301">
    <property type="entry name" value="Rubredoxin"/>
    <property type="match status" value="1"/>
</dbReference>
<dbReference type="CDD" id="cd00730">
    <property type="entry name" value="rubredoxin"/>
    <property type="match status" value="1"/>
</dbReference>
<protein>
    <recommendedName>
        <fullName evidence="6">Rubredoxin</fullName>
    </recommendedName>
</protein>
<keyword evidence="4 6" id="KW-0249">Electron transport</keyword>
<evidence type="ECO:0000256" key="3">
    <source>
        <dbReference type="ARBA" id="ARBA00022723"/>
    </source>
</evidence>
<evidence type="ECO:0000256" key="2">
    <source>
        <dbReference type="ARBA" id="ARBA00022448"/>
    </source>
</evidence>
<dbReference type="InterPro" id="IPR024934">
    <property type="entry name" value="Rubredoxin-like_dom"/>
</dbReference>
<keyword evidence="3 6" id="KW-0479">Metal-binding</keyword>
<gene>
    <name evidence="8" type="ORF">KAK03_14505</name>
</gene>
<evidence type="ECO:0000256" key="4">
    <source>
        <dbReference type="ARBA" id="ARBA00022982"/>
    </source>
</evidence>
<dbReference type="InterPro" id="IPR018527">
    <property type="entry name" value="Rubredoxin_Fe_BS"/>
</dbReference>
<evidence type="ECO:0000256" key="1">
    <source>
        <dbReference type="ARBA" id="ARBA00001965"/>
    </source>
</evidence>
<keyword evidence="2" id="KW-0813">Transport</keyword>
<dbReference type="PRINTS" id="PR00163">
    <property type="entry name" value="RUBREDOXIN"/>
</dbReference>
<sequence>MRFEGSYLGDASRLPAQARLECKICWWVYDPAEGDAQWQVPPGTPFTELPAHWRCPQCDGDREQFMVLGDTA</sequence>
<accession>A0A940YKW6</accession>
<evidence type="ECO:0000313" key="9">
    <source>
        <dbReference type="Proteomes" id="UP000676246"/>
    </source>
</evidence>
<evidence type="ECO:0000313" key="8">
    <source>
        <dbReference type="EMBL" id="MBQ0931694.1"/>
    </source>
</evidence>
<proteinExistence type="inferred from homology"/>